<protein>
    <submittedName>
        <fullName evidence="2">Uncharacterized protein</fullName>
    </submittedName>
</protein>
<dbReference type="Proteomes" id="UP000887565">
    <property type="component" value="Unplaced"/>
</dbReference>
<evidence type="ECO:0000313" key="2">
    <source>
        <dbReference type="WBParaSite" id="nRc.2.0.1.t07281-RA"/>
    </source>
</evidence>
<proteinExistence type="predicted"/>
<dbReference type="WBParaSite" id="nRc.2.0.1.t07281-RA">
    <property type="protein sequence ID" value="nRc.2.0.1.t07281-RA"/>
    <property type="gene ID" value="nRc.2.0.1.g07281"/>
</dbReference>
<reference evidence="2" key="1">
    <citation type="submission" date="2022-11" db="UniProtKB">
        <authorList>
            <consortium name="WormBaseParasite"/>
        </authorList>
    </citation>
    <scope>IDENTIFICATION</scope>
</reference>
<evidence type="ECO:0000313" key="1">
    <source>
        <dbReference type="Proteomes" id="UP000887565"/>
    </source>
</evidence>
<keyword evidence="1" id="KW-1185">Reference proteome</keyword>
<name>A0A915HZJ8_ROMCU</name>
<accession>A0A915HZJ8</accession>
<sequence length="70" mass="7875">MFKLPKNSVKLDSPIGASMELRCKLRKLYDQKLTNITVVSRISLEYSGMLESFIITIDAIVSMHAAVVFL</sequence>
<organism evidence="1 2">
    <name type="scientific">Romanomermis culicivorax</name>
    <name type="common">Nematode worm</name>
    <dbReference type="NCBI Taxonomy" id="13658"/>
    <lineage>
        <taxon>Eukaryota</taxon>
        <taxon>Metazoa</taxon>
        <taxon>Ecdysozoa</taxon>
        <taxon>Nematoda</taxon>
        <taxon>Enoplea</taxon>
        <taxon>Dorylaimia</taxon>
        <taxon>Mermithida</taxon>
        <taxon>Mermithoidea</taxon>
        <taxon>Mermithidae</taxon>
        <taxon>Romanomermis</taxon>
    </lineage>
</organism>
<dbReference type="AlphaFoldDB" id="A0A915HZJ8"/>